<gene>
    <name evidence="4" type="primary">ychF</name>
    <name evidence="4" type="ORF">DSO09_00540</name>
</gene>
<dbReference type="NCBIfam" id="NF007171">
    <property type="entry name" value="PRK09602.1"/>
    <property type="match status" value="1"/>
</dbReference>
<evidence type="ECO:0000313" key="4">
    <source>
        <dbReference type="EMBL" id="TDA40457.1"/>
    </source>
</evidence>
<evidence type="ECO:0000313" key="5">
    <source>
        <dbReference type="Proteomes" id="UP000317265"/>
    </source>
</evidence>
<dbReference type="InterPro" id="IPR012676">
    <property type="entry name" value="TGS-like"/>
</dbReference>
<dbReference type="GO" id="GO:0016887">
    <property type="term" value="F:ATP hydrolysis activity"/>
    <property type="evidence" value="ECO:0007669"/>
    <property type="project" value="TreeGrafter"/>
</dbReference>
<dbReference type="PRINTS" id="PR00326">
    <property type="entry name" value="GTP1OBG"/>
</dbReference>
<dbReference type="CDD" id="cd01899">
    <property type="entry name" value="Ygr210"/>
    <property type="match status" value="1"/>
</dbReference>
<proteinExistence type="inferred from homology"/>
<dbReference type="InterPro" id="IPR012675">
    <property type="entry name" value="Beta-grasp_dom_sf"/>
</dbReference>
<evidence type="ECO:0000256" key="1">
    <source>
        <dbReference type="ARBA" id="ARBA00007476"/>
    </source>
</evidence>
<dbReference type="PROSITE" id="PS51710">
    <property type="entry name" value="G_OBG"/>
    <property type="match status" value="1"/>
</dbReference>
<accession>A0A523BHQ7</accession>
<evidence type="ECO:0000259" key="3">
    <source>
        <dbReference type="PROSITE" id="PS51710"/>
    </source>
</evidence>
<sequence>MAGIVGKTNVGKSTFFSAATLIPVKISNVPFTTIEPNKGVTSIRFHCVCKELGVKDNPRNSKCINGIRWVPVEIVDVAGLVPEAHKGRGLGNKFLDDLRQVDGFIHVVDASGSTDINGNPCELGKGDPVEDIKFVEYEIIMWLFQILKKDWNKMVKRVSQQKEDIVTVLYERLSGLMINKKHIIMTLKSRDEFNKSIDRWTDEEIMEFVKMLRRIAKPMVIAANKIDLPTAEDNINRIKSEFKNYTVIPCSAEAELLLRLAAKKGLIEYIPGDSHFKILKYDELNEKQKEALNKVEGVLKSWGSTGVQEALESIYKKELKMIAVFPVEDVIKLSDSKGNVLPDVFILQEGSTVIDLAYKIHTDLGDNFLYAINVRTGQRIGGNYVLKDRDVIKIVSAK</sequence>
<reference evidence="4 5" key="1">
    <citation type="journal article" date="2019" name="Nat. Microbiol.">
        <title>Expanding anaerobic alkane metabolism in the domain of Archaea.</title>
        <authorList>
            <person name="Wang Y."/>
            <person name="Wegener G."/>
            <person name="Hou J."/>
            <person name="Wang F."/>
            <person name="Xiao X."/>
        </authorList>
    </citation>
    <scope>NUCLEOTIDE SEQUENCE [LARGE SCALE GENOMIC DNA]</scope>
    <source>
        <strain evidence="4">WYZ-LMO11</strain>
    </source>
</reference>
<dbReference type="SUPFAM" id="SSF81271">
    <property type="entry name" value="TGS-like"/>
    <property type="match status" value="1"/>
</dbReference>
<dbReference type="SUPFAM" id="SSF52540">
    <property type="entry name" value="P-loop containing nucleoside triphosphate hydrolases"/>
    <property type="match status" value="1"/>
</dbReference>
<comment type="caution">
    <text evidence="4">The sequence shown here is derived from an EMBL/GenBank/DDBJ whole genome shotgun (WGS) entry which is preliminary data.</text>
</comment>
<dbReference type="Pfam" id="PF01926">
    <property type="entry name" value="MMR_HSR1"/>
    <property type="match status" value="1"/>
</dbReference>
<dbReference type="InterPro" id="IPR027417">
    <property type="entry name" value="P-loop_NTPase"/>
</dbReference>
<protein>
    <submittedName>
        <fullName evidence="4">Redox-regulated ATPase YchF</fullName>
    </submittedName>
</protein>
<dbReference type="Pfam" id="PF08438">
    <property type="entry name" value="YGR210-like_G4"/>
    <property type="match status" value="1"/>
</dbReference>
<dbReference type="GO" id="GO:0005525">
    <property type="term" value="F:GTP binding"/>
    <property type="evidence" value="ECO:0007669"/>
    <property type="project" value="InterPro"/>
</dbReference>
<dbReference type="Proteomes" id="UP000317265">
    <property type="component" value="Unassembled WGS sequence"/>
</dbReference>
<feature type="domain" description="OBG-type G" evidence="3">
    <location>
        <begin position="1"/>
        <end position="270"/>
    </location>
</feature>
<dbReference type="InterPro" id="IPR013646">
    <property type="entry name" value="YGR210-like_G4"/>
</dbReference>
<dbReference type="Gene3D" id="1.10.8.470">
    <property type="match status" value="1"/>
</dbReference>
<dbReference type="CDD" id="cd01669">
    <property type="entry name" value="TGS_MJ1332_like"/>
    <property type="match status" value="1"/>
</dbReference>
<dbReference type="PANTHER" id="PTHR23305:SF1">
    <property type="entry name" value="OBG-TYPE G DOMAIN-CONTAINING PROTEIN"/>
    <property type="match status" value="1"/>
</dbReference>
<dbReference type="AlphaFoldDB" id="A0A523BHQ7"/>
<dbReference type="Pfam" id="PF02824">
    <property type="entry name" value="TGS"/>
    <property type="match status" value="1"/>
</dbReference>
<name>A0A523BHQ7_9CREN</name>
<dbReference type="FunFam" id="3.10.20.30:FF:000002">
    <property type="entry name" value="GTP pyrophosphokinase (RelA/SpoT)"/>
    <property type="match status" value="1"/>
</dbReference>
<keyword evidence="2" id="KW-0547">Nucleotide-binding</keyword>
<dbReference type="InterPro" id="IPR004095">
    <property type="entry name" value="TGS"/>
</dbReference>
<organism evidence="4 5">
    <name type="scientific">Thermoproteota archaeon</name>
    <dbReference type="NCBI Taxonomy" id="2056631"/>
    <lineage>
        <taxon>Archaea</taxon>
        <taxon>Thermoproteota</taxon>
    </lineage>
</organism>
<dbReference type="Gene3D" id="3.10.20.30">
    <property type="match status" value="1"/>
</dbReference>
<dbReference type="Gene3D" id="3.40.50.300">
    <property type="entry name" value="P-loop containing nucleotide triphosphate hydrolases"/>
    <property type="match status" value="1"/>
</dbReference>
<dbReference type="InterPro" id="IPR006073">
    <property type="entry name" value="GTP-bd"/>
</dbReference>
<dbReference type="PANTHER" id="PTHR23305">
    <property type="entry name" value="OBG GTPASE FAMILY"/>
    <property type="match status" value="1"/>
</dbReference>
<dbReference type="GO" id="GO:0005737">
    <property type="term" value="C:cytoplasm"/>
    <property type="evidence" value="ECO:0007669"/>
    <property type="project" value="TreeGrafter"/>
</dbReference>
<dbReference type="EMBL" id="QNVI01000004">
    <property type="protein sequence ID" value="TDA40457.1"/>
    <property type="molecule type" value="Genomic_DNA"/>
</dbReference>
<evidence type="ECO:0000256" key="2">
    <source>
        <dbReference type="ARBA" id="ARBA00022741"/>
    </source>
</evidence>
<dbReference type="InterPro" id="IPR031167">
    <property type="entry name" value="G_OBG"/>
</dbReference>
<comment type="similarity">
    <text evidence="1">Belongs to the RelA/SpoT family.</text>
</comment>